<sequence length="73" mass="7838">MQTEYFWIALAAILLLLDLWAMNSVLRSDKSSGTKAGWTALIFLLPLLGVVIWGVAGPRGVTKGPSSPEHSKG</sequence>
<evidence type="ECO:0000256" key="5">
    <source>
        <dbReference type="ARBA" id="ARBA00023136"/>
    </source>
</evidence>
<keyword evidence="4 6" id="KW-1133">Transmembrane helix</keyword>
<organism evidence="8 9">
    <name type="scientific">Pseudomonas shahriarae</name>
    <dbReference type="NCBI Taxonomy" id="2745512"/>
    <lineage>
        <taxon>Bacteria</taxon>
        <taxon>Pseudomonadati</taxon>
        <taxon>Pseudomonadota</taxon>
        <taxon>Gammaproteobacteria</taxon>
        <taxon>Pseudomonadales</taxon>
        <taxon>Pseudomonadaceae</taxon>
        <taxon>Pseudomonas</taxon>
    </lineage>
</organism>
<feature type="transmembrane region" description="Helical" evidence="6">
    <location>
        <begin position="38"/>
        <end position="56"/>
    </location>
</feature>
<dbReference type="EMBL" id="JAMDHA010000022">
    <property type="protein sequence ID" value="MDD1009687.1"/>
    <property type="molecule type" value="Genomic_DNA"/>
</dbReference>
<keyword evidence="5 6" id="KW-0472">Membrane</keyword>
<feature type="domain" description="Cardiolipin synthase N-terminal" evidence="7">
    <location>
        <begin position="17"/>
        <end position="58"/>
    </location>
</feature>
<keyword evidence="9" id="KW-1185">Reference proteome</keyword>
<dbReference type="RefSeq" id="WP_150631390.1">
    <property type="nucleotide sequence ID" value="NZ_JAMDHA010000022.1"/>
</dbReference>
<evidence type="ECO:0000256" key="6">
    <source>
        <dbReference type="SAM" id="Phobius"/>
    </source>
</evidence>
<keyword evidence="3 6" id="KW-0812">Transmembrane</keyword>
<comment type="caution">
    <text evidence="8">The sequence shown here is derived from an EMBL/GenBank/DDBJ whole genome shotgun (WGS) entry which is preliminary data.</text>
</comment>
<evidence type="ECO:0000259" key="7">
    <source>
        <dbReference type="Pfam" id="PF13396"/>
    </source>
</evidence>
<dbReference type="InterPro" id="IPR027379">
    <property type="entry name" value="CLS_N"/>
</dbReference>
<accession>A0A9X4C3U3</accession>
<dbReference type="GO" id="GO:0005886">
    <property type="term" value="C:plasma membrane"/>
    <property type="evidence" value="ECO:0007669"/>
    <property type="project" value="UniProtKB-SubCell"/>
</dbReference>
<comment type="subcellular location">
    <subcellularLocation>
        <location evidence="1">Cell membrane</location>
        <topology evidence="1">Multi-pass membrane protein</topology>
    </subcellularLocation>
</comment>
<evidence type="ECO:0000313" key="8">
    <source>
        <dbReference type="EMBL" id="MDD1009687.1"/>
    </source>
</evidence>
<reference evidence="8 9" key="1">
    <citation type="submission" date="2022-05" db="EMBL/GenBank/DDBJ databases">
        <title>Novel Pseudomonas spp. Isolated from a Rainbow Trout Aquaculture Facility.</title>
        <authorList>
            <person name="Testerman T."/>
            <person name="Graf J."/>
        </authorList>
    </citation>
    <scope>NUCLEOTIDE SEQUENCE [LARGE SCALE GENOMIC DNA]</scope>
    <source>
        <strain evidence="8 9">ID1042</strain>
    </source>
</reference>
<name>A0A9X4C3U3_9PSED</name>
<dbReference type="Proteomes" id="UP001148185">
    <property type="component" value="Unassembled WGS sequence"/>
</dbReference>
<dbReference type="Pfam" id="PF13396">
    <property type="entry name" value="PLDc_N"/>
    <property type="match status" value="1"/>
</dbReference>
<keyword evidence="2" id="KW-1003">Cell membrane</keyword>
<dbReference type="AlphaFoldDB" id="A0A9X4C3U3"/>
<protein>
    <submittedName>
        <fullName evidence="8">PLDc N-terminal domain-containing protein</fullName>
    </submittedName>
</protein>
<evidence type="ECO:0000313" key="9">
    <source>
        <dbReference type="Proteomes" id="UP001148185"/>
    </source>
</evidence>
<evidence type="ECO:0000256" key="4">
    <source>
        <dbReference type="ARBA" id="ARBA00022989"/>
    </source>
</evidence>
<proteinExistence type="predicted"/>
<evidence type="ECO:0000256" key="1">
    <source>
        <dbReference type="ARBA" id="ARBA00004651"/>
    </source>
</evidence>
<gene>
    <name evidence="8" type="ORF">M5G27_19605</name>
</gene>
<evidence type="ECO:0000256" key="2">
    <source>
        <dbReference type="ARBA" id="ARBA00022475"/>
    </source>
</evidence>
<evidence type="ECO:0000256" key="3">
    <source>
        <dbReference type="ARBA" id="ARBA00022692"/>
    </source>
</evidence>
<feature type="transmembrane region" description="Helical" evidence="6">
    <location>
        <begin position="6"/>
        <end position="26"/>
    </location>
</feature>